<evidence type="ECO:0000313" key="2">
    <source>
        <dbReference type="Proteomes" id="UP001054252"/>
    </source>
</evidence>
<proteinExistence type="predicted"/>
<accession>A0AAV5LCS6</accession>
<comment type="caution">
    <text evidence="1">The sequence shown here is derived from an EMBL/GenBank/DDBJ whole genome shotgun (WGS) entry which is preliminary data.</text>
</comment>
<organism evidence="1 2">
    <name type="scientific">Rubroshorea leprosula</name>
    <dbReference type="NCBI Taxonomy" id="152421"/>
    <lineage>
        <taxon>Eukaryota</taxon>
        <taxon>Viridiplantae</taxon>
        <taxon>Streptophyta</taxon>
        <taxon>Embryophyta</taxon>
        <taxon>Tracheophyta</taxon>
        <taxon>Spermatophyta</taxon>
        <taxon>Magnoliopsida</taxon>
        <taxon>eudicotyledons</taxon>
        <taxon>Gunneridae</taxon>
        <taxon>Pentapetalae</taxon>
        <taxon>rosids</taxon>
        <taxon>malvids</taxon>
        <taxon>Malvales</taxon>
        <taxon>Dipterocarpaceae</taxon>
        <taxon>Rubroshorea</taxon>
    </lineage>
</organism>
<dbReference type="EMBL" id="BPVZ01000107">
    <property type="protein sequence ID" value="GKV34719.1"/>
    <property type="molecule type" value="Genomic_DNA"/>
</dbReference>
<gene>
    <name evidence="1" type="ORF">SLEP1_g43068</name>
</gene>
<evidence type="ECO:0000313" key="1">
    <source>
        <dbReference type="EMBL" id="GKV34719.1"/>
    </source>
</evidence>
<sequence>MVLSILESAGTVHTYQLLFTQKILQFATVFCSFLVCFCSEKSDEISIFLVF</sequence>
<dbReference type="Proteomes" id="UP001054252">
    <property type="component" value="Unassembled WGS sequence"/>
</dbReference>
<protein>
    <submittedName>
        <fullName evidence="1">Uncharacterized protein</fullName>
    </submittedName>
</protein>
<keyword evidence="2" id="KW-1185">Reference proteome</keyword>
<dbReference type="AlphaFoldDB" id="A0AAV5LCS6"/>
<name>A0AAV5LCS6_9ROSI</name>
<reference evidence="1 2" key="1">
    <citation type="journal article" date="2021" name="Commun. Biol.">
        <title>The genome of Shorea leprosula (Dipterocarpaceae) highlights the ecological relevance of drought in aseasonal tropical rainforests.</title>
        <authorList>
            <person name="Ng K.K.S."/>
            <person name="Kobayashi M.J."/>
            <person name="Fawcett J.A."/>
            <person name="Hatakeyama M."/>
            <person name="Paape T."/>
            <person name="Ng C.H."/>
            <person name="Ang C.C."/>
            <person name="Tnah L.H."/>
            <person name="Lee C.T."/>
            <person name="Nishiyama T."/>
            <person name="Sese J."/>
            <person name="O'Brien M.J."/>
            <person name="Copetti D."/>
            <person name="Mohd Noor M.I."/>
            <person name="Ong R.C."/>
            <person name="Putra M."/>
            <person name="Sireger I.Z."/>
            <person name="Indrioko S."/>
            <person name="Kosugi Y."/>
            <person name="Izuno A."/>
            <person name="Isagi Y."/>
            <person name="Lee S.L."/>
            <person name="Shimizu K.K."/>
        </authorList>
    </citation>
    <scope>NUCLEOTIDE SEQUENCE [LARGE SCALE GENOMIC DNA]</scope>
    <source>
        <strain evidence="1">214</strain>
    </source>
</reference>